<evidence type="ECO:0000313" key="3">
    <source>
        <dbReference type="Proteomes" id="UP000224003"/>
    </source>
</evidence>
<dbReference type="AlphaFoldDB" id="A0A9X6ZR88"/>
<reference evidence="2 3" key="1">
    <citation type="submission" date="2017-09" db="EMBL/GenBank/DDBJ databases">
        <title>Large-scale bioinformatics analysis of Bacillus genomes uncovers conserved roles of natural products in bacterial physiology.</title>
        <authorList>
            <consortium name="Agbiome Team Llc"/>
            <person name="Bleich R.M."/>
            <person name="Grubbs K.J."/>
            <person name="Santa Maria K.C."/>
            <person name="Allen S.E."/>
            <person name="Farag S."/>
            <person name="Shank E.A."/>
            <person name="Bowers A."/>
        </authorList>
    </citation>
    <scope>NUCLEOTIDE SEQUENCE [LARGE SCALE GENOMIC DNA]</scope>
    <source>
        <strain evidence="2 3">AFS085496</strain>
    </source>
</reference>
<evidence type="ECO:0000313" key="2">
    <source>
        <dbReference type="EMBL" id="PFJ33889.1"/>
    </source>
</evidence>
<dbReference type="Proteomes" id="UP000224003">
    <property type="component" value="Unassembled WGS sequence"/>
</dbReference>
<protein>
    <submittedName>
        <fullName evidence="2">Uncharacterized protein</fullName>
    </submittedName>
</protein>
<comment type="caution">
    <text evidence="2">The sequence shown here is derived from an EMBL/GenBank/DDBJ whole genome shotgun (WGS) entry which is preliminary data.</text>
</comment>
<dbReference type="EMBL" id="NUVX01000058">
    <property type="protein sequence ID" value="PFJ33889.1"/>
    <property type="molecule type" value="Genomic_DNA"/>
</dbReference>
<sequence length="74" mass="8769">MIIYTRFSRDSFFPQKTGLRTWENKVELHFNEIPRMYLLGISLVRFLPLLFLVICGGVNVLNTLLNFFNSLWKS</sequence>
<organism evidence="2 3">
    <name type="scientific">Bacillus thuringiensis</name>
    <dbReference type="NCBI Taxonomy" id="1428"/>
    <lineage>
        <taxon>Bacteria</taxon>
        <taxon>Bacillati</taxon>
        <taxon>Bacillota</taxon>
        <taxon>Bacilli</taxon>
        <taxon>Bacillales</taxon>
        <taxon>Bacillaceae</taxon>
        <taxon>Bacillus</taxon>
        <taxon>Bacillus cereus group</taxon>
    </lineage>
</organism>
<feature type="transmembrane region" description="Helical" evidence="1">
    <location>
        <begin position="46"/>
        <end position="68"/>
    </location>
</feature>
<keyword evidence="1" id="KW-0472">Membrane</keyword>
<evidence type="ECO:0000256" key="1">
    <source>
        <dbReference type="SAM" id="Phobius"/>
    </source>
</evidence>
<keyword evidence="1" id="KW-0812">Transmembrane</keyword>
<proteinExistence type="predicted"/>
<keyword evidence="1" id="KW-1133">Transmembrane helix</keyword>
<gene>
    <name evidence="2" type="ORF">COJ15_27505</name>
</gene>
<name>A0A9X6ZR88_BACTU</name>
<accession>A0A9X6ZR88</accession>